<protein>
    <recommendedName>
        <fullName evidence="2">DNA2/NAM7 helicase helicase domain-containing protein</fullName>
    </recommendedName>
</protein>
<evidence type="ECO:0000256" key="1">
    <source>
        <dbReference type="SAM" id="MobiDB-lite"/>
    </source>
</evidence>
<name>A0A9P5VH43_9FUNG</name>
<dbReference type="Gene3D" id="3.40.50.300">
    <property type="entry name" value="P-loop containing nucleotide triphosphate hydrolases"/>
    <property type="match status" value="2"/>
</dbReference>
<evidence type="ECO:0000259" key="2">
    <source>
        <dbReference type="Pfam" id="PF13086"/>
    </source>
</evidence>
<accession>A0A9P5VH43</accession>
<feature type="region of interest" description="Disordered" evidence="1">
    <location>
        <begin position="1"/>
        <end position="77"/>
    </location>
</feature>
<reference evidence="3" key="1">
    <citation type="journal article" date="2020" name="Fungal Divers.">
        <title>Resolving the Mortierellaceae phylogeny through synthesis of multi-gene phylogenetics and phylogenomics.</title>
        <authorList>
            <person name="Vandepol N."/>
            <person name="Liber J."/>
            <person name="Desiro A."/>
            <person name="Na H."/>
            <person name="Kennedy M."/>
            <person name="Barry K."/>
            <person name="Grigoriev I.V."/>
            <person name="Miller A.N."/>
            <person name="O'Donnell K."/>
            <person name="Stajich J.E."/>
            <person name="Bonito G."/>
        </authorList>
    </citation>
    <scope>NUCLEOTIDE SEQUENCE</scope>
    <source>
        <strain evidence="3">NVP1</strain>
    </source>
</reference>
<sequence length="1126" mass="125661">MVTSSNRGGGGGGRGGGERGKGRRGNFGGPNQDREWGFGRGGGSHGDRGGRGGHNDRGGRGGQGRGRGISEDQKAQISAAARPITIQVASEGTDDIIVASSASEKLQHFAQMVLTKKDFGAFKNQGQIRRFINSCLLNLSNHHSVDTSGLLPAFASALGSKRLKDILLMPMGIADAISRSRLSFQFEILPLIGVLTRESVCQSTMGNESNTLYATVYTYRQKFLEEGVIPCMQELLDRGSLDDYSSGSAHIQREDEYLCVVTSMSCALLAIVRLIYQIVTRILDARVTLADTVRTLAAQVQVCARIPNGTDRDRFISRIMVTEANRLQRIVSDAKDSIIPFLDATAADPSSRSGGPNMAYLRNTFDPPGALSTDGPRHDNDHVEISEINILPTQQEITCSRQPFLPSNGVPDAPHFLAQGWKRQVDIHFRLYREDMMDSVRKSMTSFLDALQHTPFGEEDRLLKNKELRKVIDGNVSLNVYGNVEVFGMIMDKNTGGNIELGFSQPPQILGTANKNRRTEFWERSKNRLMHGGLVCLVSRTQGLLDGNSDAFTPNFQLILAVIARRDTDSLAKDEKVARISITLADPLQYLILLNSTSETSSKHWFLVESPGAYFGSYRPILKALQHSIPASLPFGKYLAPTITEQAEIQNVRNFVDPPIYARAPTFQYDLSVLLKGRECRLDVNSTTSVERVIRTLQTHSTLDDTQATALVDTLCREVALINGPPGTGKTWIGVALMEVLLHNKKQSDCGPILCICYTNHALDQFLEHLLDKGIVDIVRVGARSKSERLEQYNLQALMAVHDKPYQVRKVLREANEALDLDAREIRNLERALQDDCMQWETVKDHLLLDYPDLYFQFDKRRNDSHRLFDFSDDEDILDNDNNDDGFTRVKVKGSKNLHLFDRWKAGKDIDEITRWNAEAKRNWEDSAKKVSKKKNQFAALDLDHASNERFLPPVYQRIPSTNRPAHLLVDCDIWNMSMRERERLLRKWQPDVQGALMARLGNLVKHVEALNDTKNGAFDEMRRGILRQCSVVGMTTNGAAKSQELIKKLAPKIIICEEAGEVLESHILSALSSSTQHLILIGDHKQLRPQIATYGLSSDSPNGKKYNLDKSLFERLVTSTKNPLP</sequence>
<dbReference type="InterPro" id="IPR041677">
    <property type="entry name" value="DNA2/NAM7_AAA_11"/>
</dbReference>
<keyword evidence="4" id="KW-1185">Reference proteome</keyword>
<dbReference type="SUPFAM" id="SSF52540">
    <property type="entry name" value="P-loop containing nucleoside triphosphate hydrolases"/>
    <property type="match status" value="1"/>
</dbReference>
<evidence type="ECO:0000313" key="4">
    <source>
        <dbReference type="Proteomes" id="UP000696485"/>
    </source>
</evidence>
<dbReference type="PANTHER" id="PTHR10887:SF445">
    <property type="entry name" value="NFX1-TYPE ZINC FINGER-CONTAINING PROTEIN 1"/>
    <property type="match status" value="1"/>
</dbReference>
<dbReference type="InterPro" id="IPR027417">
    <property type="entry name" value="P-loop_NTPase"/>
</dbReference>
<feature type="non-terminal residue" evidence="3">
    <location>
        <position position="1"/>
    </location>
</feature>
<organism evidence="3 4">
    <name type="scientific">Podila minutissima</name>
    <dbReference type="NCBI Taxonomy" id="64525"/>
    <lineage>
        <taxon>Eukaryota</taxon>
        <taxon>Fungi</taxon>
        <taxon>Fungi incertae sedis</taxon>
        <taxon>Mucoromycota</taxon>
        <taxon>Mortierellomycotina</taxon>
        <taxon>Mortierellomycetes</taxon>
        <taxon>Mortierellales</taxon>
        <taxon>Mortierellaceae</taxon>
        <taxon>Podila</taxon>
    </lineage>
</organism>
<feature type="compositionally biased region" description="Basic and acidic residues" evidence="1">
    <location>
        <begin position="45"/>
        <end position="59"/>
    </location>
</feature>
<dbReference type="GO" id="GO:0031048">
    <property type="term" value="P:regulatory ncRNA-mediated heterochromatin formation"/>
    <property type="evidence" value="ECO:0007669"/>
    <property type="project" value="TreeGrafter"/>
</dbReference>
<dbReference type="GO" id="GO:0031380">
    <property type="term" value="C:nuclear RNA-directed RNA polymerase complex"/>
    <property type="evidence" value="ECO:0007669"/>
    <property type="project" value="TreeGrafter"/>
</dbReference>
<gene>
    <name evidence="3" type="ORF">BG006_001404</name>
</gene>
<dbReference type="InterPro" id="IPR045055">
    <property type="entry name" value="DNA2/NAM7-like"/>
</dbReference>
<dbReference type="GO" id="GO:0004386">
    <property type="term" value="F:helicase activity"/>
    <property type="evidence" value="ECO:0007669"/>
    <property type="project" value="InterPro"/>
</dbReference>
<dbReference type="Pfam" id="PF13086">
    <property type="entry name" value="AAA_11"/>
    <property type="match status" value="1"/>
</dbReference>
<dbReference type="PANTHER" id="PTHR10887">
    <property type="entry name" value="DNA2/NAM7 HELICASE FAMILY"/>
    <property type="match status" value="1"/>
</dbReference>
<comment type="caution">
    <text evidence="3">The sequence shown here is derived from an EMBL/GenBank/DDBJ whole genome shotgun (WGS) entry which is preliminary data.</text>
</comment>
<dbReference type="Proteomes" id="UP000696485">
    <property type="component" value="Unassembled WGS sequence"/>
</dbReference>
<dbReference type="AlphaFoldDB" id="A0A9P5VH43"/>
<proteinExistence type="predicted"/>
<dbReference type="EMBL" id="JAAAUY010001278">
    <property type="protein sequence ID" value="KAF9323483.1"/>
    <property type="molecule type" value="Genomic_DNA"/>
</dbReference>
<evidence type="ECO:0000313" key="3">
    <source>
        <dbReference type="EMBL" id="KAF9323483.1"/>
    </source>
</evidence>
<feature type="domain" description="DNA2/NAM7 helicase helicase" evidence="2">
    <location>
        <begin position="703"/>
        <end position="1092"/>
    </location>
</feature>